<evidence type="ECO:0000256" key="2">
    <source>
        <dbReference type="ARBA" id="ARBA00010992"/>
    </source>
</evidence>
<dbReference type="Proteomes" id="UP001500493">
    <property type="component" value="Unassembled WGS sequence"/>
</dbReference>
<name>A0AAW3B5M9_9TRYP</name>
<evidence type="ECO:0000259" key="8">
    <source>
        <dbReference type="PROSITE" id="PS50850"/>
    </source>
</evidence>
<reference evidence="9" key="1">
    <citation type="submission" date="2024-02" db="EMBL/GenBank/DDBJ databases">
        <title>FIRST GENOME SEQUENCES OF Leishmania (Viannia) shawi, Leishmania (Viannia) lindenbergi AND Leishmania (Viannia) utingensis.</title>
        <authorList>
            <person name="Resadore F."/>
            <person name="Custodio M.G.F."/>
            <person name="Boite M.C."/>
            <person name="Cupolillo E."/>
            <person name="Ferreira G.E.M."/>
        </authorList>
    </citation>
    <scope>NUCLEOTIDE SEQUENCE</scope>
    <source>
        <strain evidence="9">MHOM/BR/2013/18 LTA MLF</strain>
    </source>
</reference>
<evidence type="ECO:0000256" key="1">
    <source>
        <dbReference type="ARBA" id="ARBA00004141"/>
    </source>
</evidence>
<feature type="domain" description="Major facilitator superfamily (MFS) profile" evidence="8">
    <location>
        <begin position="1"/>
        <end position="139"/>
    </location>
</feature>
<feature type="transmembrane region" description="Helical" evidence="7">
    <location>
        <begin position="63"/>
        <end position="82"/>
    </location>
</feature>
<keyword evidence="9" id="KW-0762">Sugar transport</keyword>
<dbReference type="InterPro" id="IPR045262">
    <property type="entry name" value="STP/PLT_plant"/>
</dbReference>
<dbReference type="Gene3D" id="1.20.1250.20">
    <property type="entry name" value="MFS general substrate transporter like domains"/>
    <property type="match status" value="1"/>
</dbReference>
<evidence type="ECO:0000313" key="9">
    <source>
        <dbReference type="EMBL" id="KAL0517527.1"/>
    </source>
</evidence>
<evidence type="ECO:0000256" key="7">
    <source>
        <dbReference type="SAM" id="Phobius"/>
    </source>
</evidence>
<accession>A0AAW3B5M9</accession>
<keyword evidence="3" id="KW-0813">Transport</keyword>
<comment type="similarity">
    <text evidence="2">Belongs to the major facilitator superfamily. Sugar transporter (TC 2.A.1.1) family.</text>
</comment>
<dbReference type="InterPro" id="IPR036259">
    <property type="entry name" value="MFS_trans_sf"/>
</dbReference>
<evidence type="ECO:0000256" key="5">
    <source>
        <dbReference type="ARBA" id="ARBA00022989"/>
    </source>
</evidence>
<dbReference type="EMBL" id="JBAMZJ010000037">
    <property type="protein sequence ID" value="KAL0517527.1"/>
    <property type="molecule type" value="Genomic_DNA"/>
</dbReference>
<evidence type="ECO:0000256" key="6">
    <source>
        <dbReference type="ARBA" id="ARBA00023136"/>
    </source>
</evidence>
<dbReference type="GO" id="GO:0015144">
    <property type="term" value="F:carbohydrate transmembrane transporter activity"/>
    <property type="evidence" value="ECO:0007669"/>
    <property type="project" value="InterPro"/>
</dbReference>
<dbReference type="PROSITE" id="PS50850">
    <property type="entry name" value="MFS"/>
    <property type="match status" value="1"/>
</dbReference>
<dbReference type="GO" id="GO:0016020">
    <property type="term" value="C:membrane"/>
    <property type="evidence" value="ECO:0007669"/>
    <property type="project" value="UniProtKB-SubCell"/>
</dbReference>
<feature type="transmembrane region" description="Helical" evidence="7">
    <location>
        <begin position="36"/>
        <end position="56"/>
    </location>
</feature>
<keyword evidence="4 7" id="KW-0812">Transmembrane</keyword>
<dbReference type="AlphaFoldDB" id="A0AAW3B5M9"/>
<evidence type="ECO:0000313" key="10">
    <source>
        <dbReference type="Proteomes" id="UP001500493"/>
    </source>
</evidence>
<dbReference type="PANTHER" id="PTHR23500:SF357">
    <property type="entry name" value="IP12678P"/>
    <property type="match status" value="1"/>
</dbReference>
<evidence type="ECO:0000256" key="4">
    <source>
        <dbReference type="ARBA" id="ARBA00022692"/>
    </source>
</evidence>
<dbReference type="PROSITE" id="PS00217">
    <property type="entry name" value="SUGAR_TRANSPORT_2"/>
    <property type="match status" value="1"/>
</dbReference>
<evidence type="ECO:0000256" key="3">
    <source>
        <dbReference type="ARBA" id="ARBA00022448"/>
    </source>
</evidence>
<dbReference type="InterPro" id="IPR005828">
    <property type="entry name" value="MFS_sugar_transport-like"/>
</dbReference>
<comment type="caution">
    <text evidence="9">The sequence shown here is derived from an EMBL/GenBank/DDBJ whole genome shotgun (WGS) entry which is preliminary data.</text>
</comment>
<proteinExistence type="inferred from homology"/>
<dbReference type="Pfam" id="PF00083">
    <property type="entry name" value="Sugar_tr"/>
    <property type="match status" value="1"/>
</dbReference>
<sequence>MPAAITQCEADPRCRWSYSSQECQNPVGFSSAESGIFAGSMIAGCLIGSMFAGPLASTIGARLSFLLVGLVGVVSSVLYHVSCAENEFWVLIVGRFVIGLFLGVIGVACPVYTDQNAHPKWKRTIGVMFQVFTTLGDRK</sequence>
<comment type="subcellular location">
    <subcellularLocation>
        <location evidence="1">Membrane</location>
        <topology evidence="1">Multi-pass membrane protein</topology>
    </subcellularLocation>
</comment>
<keyword evidence="5 7" id="KW-1133">Transmembrane helix</keyword>
<dbReference type="InterPro" id="IPR005829">
    <property type="entry name" value="Sugar_transporter_CS"/>
</dbReference>
<dbReference type="InterPro" id="IPR020846">
    <property type="entry name" value="MFS_dom"/>
</dbReference>
<dbReference type="PANTHER" id="PTHR23500">
    <property type="entry name" value="SOLUTE CARRIER FAMILY 2, FACILITATED GLUCOSE TRANSPORTER"/>
    <property type="match status" value="1"/>
</dbReference>
<organism evidence="9 10">
    <name type="scientific">Leishmania shawi</name>
    <dbReference type="NCBI Taxonomy" id="5680"/>
    <lineage>
        <taxon>Eukaryota</taxon>
        <taxon>Discoba</taxon>
        <taxon>Euglenozoa</taxon>
        <taxon>Kinetoplastea</taxon>
        <taxon>Metakinetoplastina</taxon>
        <taxon>Trypanosomatida</taxon>
        <taxon>Trypanosomatidae</taxon>
        <taxon>Leishmaniinae</taxon>
        <taxon>Leishmania</taxon>
        <taxon>Leishmania guyanensis species complex</taxon>
    </lineage>
</organism>
<protein>
    <submittedName>
        <fullName evidence="9">Sugar transporter/Major Facilitator Superfamily</fullName>
    </submittedName>
</protein>
<gene>
    <name evidence="9" type="ORF">Q4I32_008372</name>
</gene>
<feature type="transmembrane region" description="Helical" evidence="7">
    <location>
        <begin position="88"/>
        <end position="113"/>
    </location>
</feature>
<keyword evidence="6 7" id="KW-0472">Membrane</keyword>
<dbReference type="SUPFAM" id="SSF103473">
    <property type="entry name" value="MFS general substrate transporter"/>
    <property type="match status" value="1"/>
</dbReference>
<feature type="non-terminal residue" evidence="9">
    <location>
        <position position="139"/>
    </location>
</feature>